<evidence type="ECO:0000256" key="1">
    <source>
        <dbReference type="SAM" id="Phobius"/>
    </source>
</evidence>
<evidence type="ECO:0000256" key="2">
    <source>
        <dbReference type="SAM" id="SignalP"/>
    </source>
</evidence>
<proteinExistence type="predicted"/>
<keyword evidence="2" id="KW-0732">Signal</keyword>
<accession>A0A2V4YHS1</accession>
<protein>
    <submittedName>
        <fullName evidence="3">Oxygen tolerance protein BatD</fullName>
    </submittedName>
</protein>
<dbReference type="AlphaFoldDB" id="A0A2V4YHS1"/>
<feature type="signal peptide" evidence="2">
    <location>
        <begin position="1"/>
        <end position="22"/>
    </location>
</feature>
<keyword evidence="1" id="KW-0812">Transmembrane</keyword>
<feature type="chain" id="PRO_5015901005" evidence="2">
    <location>
        <begin position="23"/>
        <end position="592"/>
    </location>
</feature>
<dbReference type="Pfam" id="PF13584">
    <property type="entry name" value="BatD"/>
    <property type="match status" value="2"/>
</dbReference>
<comment type="caution">
    <text evidence="3">The sequence shown here is derived from an EMBL/GenBank/DDBJ whole genome shotgun (WGS) entry which is preliminary data.</text>
</comment>
<evidence type="ECO:0000313" key="4">
    <source>
        <dbReference type="Proteomes" id="UP000248054"/>
    </source>
</evidence>
<dbReference type="Proteomes" id="UP000248054">
    <property type="component" value="Unassembled WGS sequence"/>
</dbReference>
<dbReference type="EMBL" id="QJTD01000001">
    <property type="protein sequence ID" value="PYE83463.1"/>
    <property type="molecule type" value="Genomic_DNA"/>
</dbReference>
<evidence type="ECO:0000313" key="3">
    <source>
        <dbReference type="EMBL" id="PYE83463.1"/>
    </source>
</evidence>
<dbReference type="OrthoDB" id="2079210at2"/>
<dbReference type="PANTHER" id="PTHR40940">
    <property type="entry name" value="PROTEIN BATD-RELATED"/>
    <property type="match status" value="1"/>
</dbReference>
<dbReference type="InterPro" id="IPR025738">
    <property type="entry name" value="BatD"/>
</dbReference>
<name>A0A2V4YHS1_9FLAO</name>
<keyword evidence="1" id="KW-0472">Membrane</keyword>
<organism evidence="3 4">
    <name type="scientific">Winogradskyella epiphytica</name>
    <dbReference type="NCBI Taxonomy" id="262005"/>
    <lineage>
        <taxon>Bacteria</taxon>
        <taxon>Pseudomonadati</taxon>
        <taxon>Bacteroidota</taxon>
        <taxon>Flavobacteriia</taxon>
        <taxon>Flavobacteriales</taxon>
        <taxon>Flavobacteriaceae</taxon>
        <taxon>Winogradskyella</taxon>
    </lineage>
</organism>
<keyword evidence="1" id="KW-1133">Transmembrane helix</keyword>
<dbReference type="RefSeq" id="WP_110474616.1">
    <property type="nucleotide sequence ID" value="NZ_QJTD01000001.1"/>
</dbReference>
<sequence length="592" mass="66615">MKSILKNILIVFLILATSIASAQVKFEAKVSKKTLGVNERLRIDFEMNQDGDNFVPPNFEGFDVVGGPNTSVSNSWINGKRSYTKTYSYFLAPQKRGKFTIKQAIIEIDGESYKTFPITITVTEAVNAPNGNGTVSDVAADKVHLVAEVSNSNPYLNEAITVVYKLYVARDIGVSNNWREKDIPRYNDFWSQNIEMQNLTIESGEYKGEDYRYVVLRKTVLYPQKSGALKIEPLVLDVTVEVPINRTDIFGRRLTTNVPKVVTAGTRTINVKPLPEQGQPSDFKGAVGDFSFNVTTSKTELNATESLQAKIEVSGRGNLKLFELPKLTAPSSLEVYEPEHEENVRTNLGGMQGRISDTYTIVPQYKGKYPIPTISFSYFDLKTESYKRISSEDIVIDVLEGPTASVNNENNAGVSSTKQAVNPNTNTFAFIKTSTDWSSIKSEPFFKSKEFWALLVLPFLVIPIAIAMRRNKDKRDADVEGNRIRKADRLARKYLSEAKKAMGQKESFYLALEKALHNYLKAKLNIETSDFNKEKIENLLVDRQVEKPVVSDFISILENCELARYTPIEQVTMQNDYDKAAKTISLIDKQLR</sequence>
<keyword evidence="4" id="KW-1185">Reference proteome</keyword>
<gene>
    <name evidence="3" type="ORF">DFQ11_101898</name>
</gene>
<dbReference type="PANTHER" id="PTHR40940:SF2">
    <property type="entry name" value="BATD"/>
    <property type="match status" value="1"/>
</dbReference>
<feature type="transmembrane region" description="Helical" evidence="1">
    <location>
        <begin position="451"/>
        <end position="468"/>
    </location>
</feature>
<reference evidence="3 4" key="1">
    <citation type="submission" date="2018-06" db="EMBL/GenBank/DDBJ databases">
        <title>Genomic Encyclopedia of Type Strains, Phase III (KMG-III): the genomes of soil and plant-associated and newly described type strains.</title>
        <authorList>
            <person name="Whitman W."/>
        </authorList>
    </citation>
    <scope>NUCLEOTIDE SEQUENCE [LARGE SCALE GENOMIC DNA]</scope>
    <source>
        <strain evidence="3 4">CECT 7945</strain>
    </source>
</reference>